<evidence type="ECO:0000256" key="2">
    <source>
        <dbReference type="ARBA" id="ARBA00022908"/>
    </source>
</evidence>
<dbReference type="GO" id="GO:0006310">
    <property type="term" value="P:DNA recombination"/>
    <property type="evidence" value="ECO:0007669"/>
    <property type="project" value="UniProtKB-KW"/>
</dbReference>
<dbReference type="InterPro" id="IPR013762">
    <property type="entry name" value="Integrase-like_cat_sf"/>
</dbReference>
<evidence type="ECO:0000256" key="3">
    <source>
        <dbReference type="ARBA" id="ARBA00023125"/>
    </source>
</evidence>
<protein>
    <submittedName>
        <fullName evidence="6">DUF4102 domain-containing protein</fullName>
    </submittedName>
</protein>
<dbReference type="InterPro" id="IPR011010">
    <property type="entry name" value="DNA_brk_join_enz"/>
</dbReference>
<dbReference type="SUPFAM" id="SSF56349">
    <property type="entry name" value="DNA breaking-rejoining enzymes"/>
    <property type="match status" value="1"/>
</dbReference>
<evidence type="ECO:0000313" key="6">
    <source>
        <dbReference type="EMBL" id="QCK85223.1"/>
    </source>
</evidence>
<feature type="domain" description="Tyr recombinase" evidence="5">
    <location>
        <begin position="211"/>
        <end position="388"/>
    </location>
</feature>
<dbReference type="InterPro" id="IPR025166">
    <property type="entry name" value="Integrase_DNA_bind_dom"/>
</dbReference>
<dbReference type="Gene3D" id="1.10.150.130">
    <property type="match status" value="1"/>
</dbReference>
<dbReference type="EMBL" id="CP039865">
    <property type="protein sequence ID" value="QCK85223.1"/>
    <property type="molecule type" value="Genomic_DNA"/>
</dbReference>
<dbReference type="AlphaFoldDB" id="A0A4D7QHQ2"/>
<dbReference type="Gene3D" id="3.30.160.390">
    <property type="entry name" value="Integrase, DNA-binding domain"/>
    <property type="match status" value="1"/>
</dbReference>
<dbReference type="PROSITE" id="PS51898">
    <property type="entry name" value="TYR_RECOMBINASE"/>
    <property type="match status" value="1"/>
</dbReference>
<dbReference type="RefSeq" id="WP_137098557.1">
    <property type="nucleotide sequence ID" value="NZ_CP039865.1"/>
</dbReference>
<dbReference type="InterPro" id="IPR038488">
    <property type="entry name" value="Integrase_DNA-bd_sf"/>
</dbReference>
<name>A0A4D7QHQ2_9HYPH</name>
<dbReference type="InterPro" id="IPR010998">
    <property type="entry name" value="Integrase_recombinase_N"/>
</dbReference>
<keyword evidence="4" id="KW-0233">DNA recombination</keyword>
<dbReference type="Proteomes" id="UP000298588">
    <property type="component" value="Chromosome"/>
</dbReference>
<evidence type="ECO:0000259" key="5">
    <source>
        <dbReference type="PROSITE" id="PS51898"/>
    </source>
</evidence>
<reference evidence="6 7" key="1">
    <citation type="submission" date="2019-04" db="EMBL/GenBank/DDBJ databases">
        <title>Phreatobacter aquaticus sp. nov.</title>
        <authorList>
            <person name="Choi A."/>
            <person name="Baek K."/>
        </authorList>
    </citation>
    <scope>NUCLEOTIDE SEQUENCE [LARGE SCALE GENOMIC DNA]</scope>
    <source>
        <strain evidence="6 7">NMCR1094</strain>
    </source>
</reference>
<dbReference type="GO" id="GO:0003677">
    <property type="term" value="F:DNA binding"/>
    <property type="evidence" value="ECO:0007669"/>
    <property type="project" value="UniProtKB-KW"/>
</dbReference>
<dbReference type="Gene3D" id="1.10.443.10">
    <property type="entry name" value="Intergrase catalytic core"/>
    <property type="match status" value="1"/>
</dbReference>
<dbReference type="KEGG" id="paqt:E8L99_05230"/>
<dbReference type="CDD" id="cd00801">
    <property type="entry name" value="INT_P4_C"/>
    <property type="match status" value="1"/>
</dbReference>
<dbReference type="PANTHER" id="PTHR30629:SF2">
    <property type="entry name" value="PROPHAGE INTEGRASE INTS-RELATED"/>
    <property type="match status" value="1"/>
</dbReference>
<keyword evidence="7" id="KW-1185">Reference proteome</keyword>
<gene>
    <name evidence="6" type="ORF">E8L99_05230</name>
</gene>
<proteinExistence type="inferred from homology"/>
<dbReference type="OrthoDB" id="9795573at2"/>
<keyword evidence="3" id="KW-0238">DNA-binding</keyword>
<sequence length="408" mass="44503">MARALNKLSAKAVGSLVKQPGTHSDGGGLYLKVDGNGARWLFMFKRNGENRREMGLGGAVGANAVSLADARAAASDARDLLANGIDPIAERKRQGHRAAAVTFGEAALAHIERKRGGWKNAKHGQQWGNSLQQHGAKLWAIPVADVDTEAVLACLQPIWLKIPETASRVRQRIEAILDAAKALKLREGENPARLKGHLDHLLAKAKKSGAGHHAALPWQEVPAFLVDLRERKGMAPRALEFLILTAGRTGEVLGATWAEINLREQTWLVPAERMKAGVAHRVPLTDAAIQLLKSIRLEGAEPSDAVFPSQDLKRPMSNMALLQLLKRMNANDRTTAHGLRSSFRQWVQDNRPSDRDAAEAALAHQLGDDVERAYARSDLFARRIALMEGWSDFVEGVAGANVVQMRRA</sequence>
<evidence type="ECO:0000256" key="1">
    <source>
        <dbReference type="ARBA" id="ARBA00008857"/>
    </source>
</evidence>
<dbReference type="Pfam" id="PF13356">
    <property type="entry name" value="Arm-DNA-bind_3"/>
    <property type="match status" value="1"/>
</dbReference>
<organism evidence="6 7">
    <name type="scientific">Phreatobacter aquaticus</name>
    <dbReference type="NCBI Taxonomy" id="2570229"/>
    <lineage>
        <taxon>Bacteria</taxon>
        <taxon>Pseudomonadati</taxon>
        <taxon>Pseudomonadota</taxon>
        <taxon>Alphaproteobacteria</taxon>
        <taxon>Hyphomicrobiales</taxon>
        <taxon>Phreatobacteraceae</taxon>
        <taxon>Phreatobacter</taxon>
    </lineage>
</organism>
<dbReference type="InterPro" id="IPR050808">
    <property type="entry name" value="Phage_Integrase"/>
</dbReference>
<dbReference type="GO" id="GO:0015074">
    <property type="term" value="P:DNA integration"/>
    <property type="evidence" value="ECO:0007669"/>
    <property type="project" value="UniProtKB-KW"/>
</dbReference>
<dbReference type="Pfam" id="PF00589">
    <property type="entry name" value="Phage_integrase"/>
    <property type="match status" value="1"/>
</dbReference>
<dbReference type="Pfam" id="PF22022">
    <property type="entry name" value="Phage_int_M"/>
    <property type="match status" value="1"/>
</dbReference>
<accession>A0A4D7QHQ2</accession>
<dbReference type="InterPro" id="IPR053876">
    <property type="entry name" value="Phage_int_M"/>
</dbReference>
<keyword evidence="2" id="KW-0229">DNA integration</keyword>
<evidence type="ECO:0000256" key="4">
    <source>
        <dbReference type="ARBA" id="ARBA00023172"/>
    </source>
</evidence>
<evidence type="ECO:0000313" key="7">
    <source>
        <dbReference type="Proteomes" id="UP000298588"/>
    </source>
</evidence>
<dbReference type="InterPro" id="IPR002104">
    <property type="entry name" value="Integrase_catalytic"/>
</dbReference>
<dbReference type="PANTHER" id="PTHR30629">
    <property type="entry name" value="PROPHAGE INTEGRASE"/>
    <property type="match status" value="1"/>
</dbReference>
<comment type="similarity">
    <text evidence="1">Belongs to the 'phage' integrase family.</text>
</comment>